<evidence type="ECO:0000256" key="4">
    <source>
        <dbReference type="ARBA" id="ARBA00022801"/>
    </source>
</evidence>
<dbReference type="PANTHER" id="PTHR30153">
    <property type="entry name" value="REPLICATIVE DNA HELICASE DNAB"/>
    <property type="match status" value="1"/>
</dbReference>
<dbReference type="SUPFAM" id="SSF48024">
    <property type="entry name" value="N-terminal domain of DnaB helicase"/>
    <property type="match status" value="1"/>
</dbReference>
<keyword evidence="8" id="KW-0413">Isomerase</keyword>
<evidence type="ECO:0000256" key="6">
    <source>
        <dbReference type="ARBA" id="ARBA00022840"/>
    </source>
</evidence>
<dbReference type="RefSeq" id="WP_166781253.1">
    <property type="nucleotide sequence ID" value="NZ_JAAOYO010000004.1"/>
</dbReference>
<dbReference type="CDD" id="cd00984">
    <property type="entry name" value="DnaB_C"/>
    <property type="match status" value="1"/>
</dbReference>
<dbReference type="InterPro" id="IPR007694">
    <property type="entry name" value="DNA_helicase_DnaB-like_C"/>
</dbReference>
<dbReference type="InterPro" id="IPR007693">
    <property type="entry name" value="DNA_helicase_DnaB-like_N"/>
</dbReference>
<dbReference type="Pfam" id="PF00772">
    <property type="entry name" value="DnaB"/>
    <property type="match status" value="1"/>
</dbReference>
<gene>
    <name evidence="12" type="ORF">E9228_002936</name>
</gene>
<evidence type="ECO:0000256" key="3">
    <source>
        <dbReference type="ARBA" id="ARBA00022741"/>
    </source>
</evidence>
<organism evidence="12 13">
    <name type="scientific">Curtobacterium salicis</name>
    <dbReference type="NCBI Taxonomy" id="1779862"/>
    <lineage>
        <taxon>Bacteria</taxon>
        <taxon>Bacillati</taxon>
        <taxon>Actinomycetota</taxon>
        <taxon>Actinomycetes</taxon>
        <taxon>Micrococcales</taxon>
        <taxon>Microbacteriaceae</taxon>
        <taxon>Curtobacterium</taxon>
    </lineage>
</organism>
<comment type="similarity">
    <text evidence="1">Belongs to the helicase family. DnaB subfamily.</text>
</comment>
<dbReference type="EMBL" id="JAAOYO010000004">
    <property type="protein sequence ID" value="NII42278.1"/>
    <property type="molecule type" value="Genomic_DNA"/>
</dbReference>
<sequence>MDDVQQFDQVAEQTVVGAMLLDRDAIWTALDVLTPADFYSPKHEHIARAAASLAERDEPSDTIAVINELQQKGLIGNVGGDAYLFQLTSMVATTANVGYHADIVRQKAIRRRLAQAGLQITQMGSATEGDPMKLVDEAQQALELVAKNTRVAVHPVGDTIDATIARLAEKPEFMSTGFESLDKLIGGLAGGNLVVIGARPGEGKTIFGMNLATMLARRGMVVYVSLEMSEDELQLRLIAQFGEVHMKSLRNHALNDEQRKRVAIARQKMQGAPIFIDDRSTTLAEMRAFIRSVSRRGPLAGVVVDYLQLFEGGDPKQSRQEFVGSMSRQLKLLAKQLGVPVIALSQLSRQVEGRKSRVPMLSDLRESGSIEQDADVVLLLSYDRKTPADLTVAVAKNRHGENGEVSLIWQGQFARLRDRGWSPHGAVPLDGAEAA</sequence>
<dbReference type="PANTHER" id="PTHR30153:SF2">
    <property type="entry name" value="REPLICATIVE DNA HELICASE"/>
    <property type="match status" value="1"/>
</dbReference>
<proteinExistence type="inferred from homology"/>
<keyword evidence="7" id="KW-0238">DNA-binding</keyword>
<keyword evidence="2" id="KW-0235">DNA replication</keyword>
<dbReference type="GO" id="GO:0003678">
    <property type="term" value="F:DNA helicase activity"/>
    <property type="evidence" value="ECO:0007669"/>
    <property type="project" value="UniProtKB-EC"/>
</dbReference>
<evidence type="ECO:0000256" key="1">
    <source>
        <dbReference type="ARBA" id="ARBA00008428"/>
    </source>
</evidence>
<dbReference type="Gene3D" id="3.40.50.300">
    <property type="entry name" value="P-loop containing nucleotide triphosphate hydrolases"/>
    <property type="match status" value="1"/>
</dbReference>
<keyword evidence="5 12" id="KW-0347">Helicase</keyword>
<dbReference type="GO" id="GO:0016787">
    <property type="term" value="F:hydrolase activity"/>
    <property type="evidence" value="ECO:0007669"/>
    <property type="project" value="UniProtKB-KW"/>
</dbReference>
<evidence type="ECO:0000256" key="2">
    <source>
        <dbReference type="ARBA" id="ARBA00022705"/>
    </source>
</evidence>
<evidence type="ECO:0000313" key="13">
    <source>
        <dbReference type="Proteomes" id="UP001318300"/>
    </source>
</evidence>
<feature type="domain" description="SF4 helicase" evidence="11">
    <location>
        <begin position="167"/>
        <end position="423"/>
    </location>
</feature>
<dbReference type="Pfam" id="PF03796">
    <property type="entry name" value="DnaB_C"/>
    <property type="match status" value="1"/>
</dbReference>
<evidence type="ECO:0000256" key="7">
    <source>
        <dbReference type="ARBA" id="ARBA00023125"/>
    </source>
</evidence>
<keyword evidence="13" id="KW-1185">Reference proteome</keyword>
<dbReference type="Proteomes" id="UP001318300">
    <property type="component" value="Unassembled WGS sequence"/>
</dbReference>
<name>A0ABX0TBJ3_9MICO</name>
<dbReference type="PROSITE" id="PS51199">
    <property type="entry name" value="SF4_HELICASE"/>
    <property type="match status" value="1"/>
</dbReference>
<accession>A0ABX0TBJ3</accession>
<dbReference type="Gene3D" id="1.10.860.10">
    <property type="entry name" value="DNAb Helicase, Chain A"/>
    <property type="match status" value="1"/>
</dbReference>
<dbReference type="SUPFAM" id="SSF52540">
    <property type="entry name" value="P-loop containing nucleoside triphosphate hydrolases"/>
    <property type="match status" value="1"/>
</dbReference>
<dbReference type="InterPro" id="IPR036185">
    <property type="entry name" value="DNA_heli_DnaB-like_N_sf"/>
</dbReference>
<evidence type="ECO:0000256" key="5">
    <source>
        <dbReference type="ARBA" id="ARBA00022806"/>
    </source>
</evidence>
<dbReference type="EC" id="5.6.2.3" evidence="9"/>
<evidence type="ECO:0000256" key="8">
    <source>
        <dbReference type="ARBA" id="ARBA00023235"/>
    </source>
</evidence>
<comment type="catalytic activity">
    <reaction evidence="10">
        <text>ATP + H2O = ADP + phosphate + H(+)</text>
        <dbReference type="Rhea" id="RHEA:13065"/>
        <dbReference type="ChEBI" id="CHEBI:15377"/>
        <dbReference type="ChEBI" id="CHEBI:15378"/>
        <dbReference type="ChEBI" id="CHEBI:30616"/>
        <dbReference type="ChEBI" id="CHEBI:43474"/>
        <dbReference type="ChEBI" id="CHEBI:456216"/>
        <dbReference type="EC" id="5.6.2.3"/>
    </reaction>
</comment>
<keyword evidence="3" id="KW-0547">Nucleotide-binding</keyword>
<dbReference type="InterPro" id="IPR027417">
    <property type="entry name" value="P-loop_NTPase"/>
</dbReference>
<evidence type="ECO:0000313" key="12">
    <source>
        <dbReference type="EMBL" id="NII42278.1"/>
    </source>
</evidence>
<evidence type="ECO:0000256" key="9">
    <source>
        <dbReference type="ARBA" id="ARBA00044969"/>
    </source>
</evidence>
<reference evidence="12 13" key="1">
    <citation type="submission" date="2020-03" db="EMBL/GenBank/DDBJ databases">
        <title>Above-ground endophytic microbial communities from plants in different locations in the United States.</title>
        <authorList>
            <person name="Frank C."/>
        </authorList>
    </citation>
    <scope>NUCLEOTIDE SEQUENCE [LARGE SCALE GENOMIC DNA]</scope>
    <source>
        <strain evidence="12 13">WW7</strain>
    </source>
</reference>
<keyword evidence="4 12" id="KW-0378">Hydrolase</keyword>
<dbReference type="InterPro" id="IPR016136">
    <property type="entry name" value="DNA_helicase_N/primase_C"/>
</dbReference>
<keyword evidence="6" id="KW-0067">ATP-binding</keyword>
<evidence type="ECO:0000256" key="10">
    <source>
        <dbReference type="ARBA" id="ARBA00048954"/>
    </source>
</evidence>
<evidence type="ECO:0000259" key="11">
    <source>
        <dbReference type="PROSITE" id="PS51199"/>
    </source>
</evidence>
<comment type="caution">
    <text evidence="12">The sequence shown here is derived from an EMBL/GenBank/DDBJ whole genome shotgun (WGS) entry which is preliminary data.</text>
</comment>
<protein>
    <recommendedName>
        <fullName evidence="9">DNA 5'-3' helicase</fullName>
        <ecNumber evidence="9">5.6.2.3</ecNumber>
    </recommendedName>
</protein>